<keyword evidence="9" id="KW-0472">Membrane</keyword>
<reference evidence="11 12" key="1">
    <citation type="submission" date="2019-03" db="EMBL/GenBank/DDBJ databases">
        <title>Genomic Encyclopedia of Type Strains, Phase IV (KMG-IV): sequencing the most valuable type-strain genomes for metagenomic binning, comparative biology and taxonomic classification.</title>
        <authorList>
            <person name="Goeker M."/>
        </authorList>
    </citation>
    <scope>NUCLEOTIDE SEQUENCE [LARGE SCALE GENOMIC DNA]</scope>
    <source>
        <strain evidence="11 12">DSM 22958</strain>
    </source>
</reference>
<feature type="domain" description="ABC transporter" evidence="10">
    <location>
        <begin position="18"/>
        <end position="250"/>
    </location>
</feature>
<dbReference type="InterPro" id="IPR013611">
    <property type="entry name" value="Transp-assoc_OB_typ2"/>
</dbReference>
<dbReference type="GO" id="GO:0016887">
    <property type="term" value="F:ATP hydrolysis activity"/>
    <property type="evidence" value="ECO:0007669"/>
    <property type="project" value="InterPro"/>
</dbReference>
<dbReference type="InterPro" id="IPR008995">
    <property type="entry name" value="Mo/tungstate-bd_C_term_dom"/>
</dbReference>
<keyword evidence="6 11" id="KW-0067">ATP-binding</keyword>
<dbReference type="CDD" id="cd03259">
    <property type="entry name" value="ABC_Carb_Solutes_like"/>
    <property type="match status" value="1"/>
</dbReference>
<dbReference type="FunFam" id="3.40.50.300:FF:000425">
    <property type="entry name" value="Probable ABC transporter, ATP-binding subunit"/>
    <property type="match status" value="1"/>
</dbReference>
<dbReference type="SUPFAM" id="SSF52540">
    <property type="entry name" value="P-loop containing nucleoside triphosphate hydrolases"/>
    <property type="match status" value="1"/>
</dbReference>
<name>A0A4R2GR04_9HYPH</name>
<evidence type="ECO:0000256" key="6">
    <source>
        <dbReference type="ARBA" id="ARBA00022840"/>
    </source>
</evidence>
<accession>A0A4R2GR04</accession>
<dbReference type="InterPro" id="IPR015853">
    <property type="entry name" value="ABC_transpr_FbpC"/>
</dbReference>
<dbReference type="InterPro" id="IPR003439">
    <property type="entry name" value="ABC_transporter-like_ATP-bd"/>
</dbReference>
<comment type="caution">
    <text evidence="11">The sequence shown here is derived from an EMBL/GenBank/DDBJ whole genome shotgun (WGS) entry which is preliminary data.</text>
</comment>
<comment type="similarity">
    <text evidence="1">Belongs to the ABC transporter superfamily.</text>
</comment>
<evidence type="ECO:0000256" key="1">
    <source>
        <dbReference type="ARBA" id="ARBA00005417"/>
    </source>
</evidence>
<organism evidence="11 12">
    <name type="scientific">Camelimonas lactis</name>
    <dbReference type="NCBI Taxonomy" id="659006"/>
    <lineage>
        <taxon>Bacteria</taxon>
        <taxon>Pseudomonadati</taxon>
        <taxon>Pseudomonadota</taxon>
        <taxon>Alphaproteobacteria</taxon>
        <taxon>Hyphomicrobiales</taxon>
        <taxon>Chelatococcaceae</taxon>
        <taxon>Camelimonas</taxon>
    </lineage>
</organism>
<dbReference type="Proteomes" id="UP000294881">
    <property type="component" value="Unassembled WGS sequence"/>
</dbReference>
<evidence type="ECO:0000256" key="5">
    <source>
        <dbReference type="ARBA" id="ARBA00022741"/>
    </source>
</evidence>
<proteinExistence type="inferred from homology"/>
<dbReference type="GO" id="GO:0043190">
    <property type="term" value="C:ATP-binding cassette (ABC) transporter complex"/>
    <property type="evidence" value="ECO:0007669"/>
    <property type="project" value="InterPro"/>
</dbReference>
<evidence type="ECO:0000256" key="4">
    <source>
        <dbReference type="ARBA" id="ARBA00022496"/>
    </source>
</evidence>
<dbReference type="InterPro" id="IPR003593">
    <property type="entry name" value="AAA+_ATPase"/>
</dbReference>
<dbReference type="Pfam" id="PF00005">
    <property type="entry name" value="ABC_tran"/>
    <property type="match status" value="1"/>
</dbReference>
<keyword evidence="7" id="KW-0408">Iron</keyword>
<gene>
    <name evidence="11" type="ORF">EV666_11076</name>
</gene>
<protein>
    <submittedName>
        <fullName evidence="11">Iron(III) transport system ATP-binding protein</fullName>
    </submittedName>
</protein>
<dbReference type="InterPro" id="IPR050093">
    <property type="entry name" value="ABC_SmlMolc_Importer"/>
</dbReference>
<dbReference type="PANTHER" id="PTHR42781">
    <property type="entry name" value="SPERMIDINE/PUTRESCINE IMPORT ATP-BINDING PROTEIN POTA"/>
    <property type="match status" value="1"/>
</dbReference>
<dbReference type="PROSITE" id="PS00211">
    <property type="entry name" value="ABC_TRANSPORTER_1"/>
    <property type="match status" value="1"/>
</dbReference>
<dbReference type="GO" id="GO:0015697">
    <property type="term" value="P:quaternary ammonium group transport"/>
    <property type="evidence" value="ECO:0007669"/>
    <property type="project" value="UniProtKB-ARBA"/>
</dbReference>
<keyword evidence="4" id="KW-0410">Iron transport</keyword>
<evidence type="ECO:0000259" key="10">
    <source>
        <dbReference type="PROSITE" id="PS50893"/>
    </source>
</evidence>
<evidence type="ECO:0000256" key="8">
    <source>
        <dbReference type="ARBA" id="ARBA00023065"/>
    </source>
</evidence>
<dbReference type="Gene3D" id="3.40.50.300">
    <property type="entry name" value="P-loop containing nucleotide triphosphate hydrolases"/>
    <property type="match status" value="1"/>
</dbReference>
<evidence type="ECO:0000256" key="9">
    <source>
        <dbReference type="ARBA" id="ARBA00023136"/>
    </source>
</evidence>
<evidence type="ECO:0000256" key="2">
    <source>
        <dbReference type="ARBA" id="ARBA00022448"/>
    </source>
</evidence>
<keyword evidence="3" id="KW-1003">Cell membrane</keyword>
<dbReference type="InterPro" id="IPR017871">
    <property type="entry name" value="ABC_transporter-like_CS"/>
</dbReference>
<dbReference type="SUPFAM" id="SSF50331">
    <property type="entry name" value="MOP-like"/>
    <property type="match status" value="1"/>
</dbReference>
<evidence type="ECO:0000313" key="12">
    <source>
        <dbReference type="Proteomes" id="UP000294881"/>
    </source>
</evidence>
<evidence type="ECO:0000256" key="7">
    <source>
        <dbReference type="ARBA" id="ARBA00023004"/>
    </source>
</evidence>
<keyword evidence="12" id="KW-1185">Reference proteome</keyword>
<evidence type="ECO:0000313" key="11">
    <source>
        <dbReference type="EMBL" id="TCO12038.1"/>
    </source>
</evidence>
<dbReference type="GO" id="GO:0015408">
    <property type="term" value="F:ABC-type ferric iron transporter activity"/>
    <property type="evidence" value="ECO:0007669"/>
    <property type="project" value="InterPro"/>
</dbReference>
<sequence length="358" mass="37348">MPEANPPAMELSEAPPMLAVRGVSRRFGGRQALDAVSLTLAPGEIICLVGQSGCGKSSLLRLIAGVDAPDAGSIVLNGAEIAGPGVFVEPEDRHIGFMFQDYALFPHLTVADNIGFGLRRLPKAEARRRTAEVMARIGVAGMAGRYPHTLSGGEQQRVALARALAPQPVLLLMDEPFSNLDRGLSDRVRAETLAILRDLGTAAIIVTHDPEEALAAGDRVALMQDGRVAQTGTGRDIHDRPCSLYVAEFFRPCNRLAGQARGGQVATPLGAFPTTLADGQGAVVCIRRHALQVAAPGAGAAAQVTGSVFLGDVEELALRVAGVSEPLVMRVMGHAPARPGDTLSVAVSPDGAMVFPAI</sequence>
<dbReference type="InterPro" id="IPR027417">
    <property type="entry name" value="P-loop_NTPase"/>
</dbReference>
<dbReference type="Pfam" id="PF08402">
    <property type="entry name" value="TOBE_2"/>
    <property type="match status" value="1"/>
</dbReference>
<dbReference type="AlphaFoldDB" id="A0A4R2GR04"/>
<dbReference type="PANTHER" id="PTHR42781:SF4">
    <property type="entry name" value="SPERMIDINE_PUTRESCINE IMPORT ATP-BINDING PROTEIN POTA"/>
    <property type="match status" value="1"/>
</dbReference>
<evidence type="ECO:0000256" key="3">
    <source>
        <dbReference type="ARBA" id="ARBA00022475"/>
    </source>
</evidence>
<dbReference type="SMART" id="SM00382">
    <property type="entry name" value="AAA"/>
    <property type="match status" value="1"/>
</dbReference>
<keyword evidence="8" id="KW-0406">Ion transport</keyword>
<dbReference type="PROSITE" id="PS50893">
    <property type="entry name" value="ABC_TRANSPORTER_2"/>
    <property type="match status" value="1"/>
</dbReference>
<keyword evidence="5" id="KW-0547">Nucleotide-binding</keyword>
<keyword evidence="2" id="KW-0813">Transport</keyword>
<dbReference type="GO" id="GO:0005524">
    <property type="term" value="F:ATP binding"/>
    <property type="evidence" value="ECO:0007669"/>
    <property type="project" value="UniProtKB-KW"/>
</dbReference>
<dbReference type="EMBL" id="SLWL01000010">
    <property type="protein sequence ID" value="TCO12038.1"/>
    <property type="molecule type" value="Genomic_DNA"/>
</dbReference>